<reference evidence="2" key="1">
    <citation type="submission" date="2020-05" db="EMBL/GenBank/DDBJ databases">
        <title>Mycena genomes resolve the evolution of fungal bioluminescence.</title>
        <authorList>
            <person name="Tsai I.J."/>
        </authorList>
    </citation>
    <scope>NUCLEOTIDE SEQUENCE</scope>
    <source>
        <strain evidence="2">160909Yilan</strain>
    </source>
</reference>
<dbReference type="OrthoDB" id="3217871at2759"/>
<protein>
    <submittedName>
        <fullName evidence="2">BTB domain-containing protein</fullName>
    </submittedName>
</protein>
<evidence type="ECO:0000313" key="2">
    <source>
        <dbReference type="EMBL" id="KAF7351123.1"/>
    </source>
</evidence>
<dbReference type="Pfam" id="PF00651">
    <property type="entry name" value="BTB"/>
    <property type="match status" value="1"/>
</dbReference>
<dbReference type="Proteomes" id="UP000623467">
    <property type="component" value="Unassembled WGS sequence"/>
</dbReference>
<dbReference type="AlphaFoldDB" id="A0A8H6XZC5"/>
<dbReference type="PROSITE" id="PS50097">
    <property type="entry name" value="BTB"/>
    <property type="match status" value="1"/>
</dbReference>
<dbReference type="InterPro" id="IPR011333">
    <property type="entry name" value="SKP1/BTB/POZ_sf"/>
</dbReference>
<proteinExistence type="predicted"/>
<evidence type="ECO:0000313" key="3">
    <source>
        <dbReference type="Proteomes" id="UP000623467"/>
    </source>
</evidence>
<accession>A0A8H6XZC5</accession>
<organism evidence="2 3">
    <name type="scientific">Mycena sanguinolenta</name>
    <dbReference type="NCBI Taxonomy" id="230812"/>
    <lineage>
        <taxon>Eukaryota</taxon>
        <taxon>Fungi</taxon>
        <taxon>Dikarya</taxon>
        <taxon>Basidiomycota</taxon>
        <taxon>Agaricomycotina</taxon>
        <taxon>Agaricomycetes</taxon>
        <taxon>Agaricomycetidae</taxon>
        <taxon>Agaricales</taxon>
        <taxon>Marasmiineae</taxon>
        <taxon>Mycenaceae</taxon>
        <taxon>Mycena</taxon>
    </lineage>
</organism>
<name>A0A8H6XZC5_9AGAR</name>
<dbReference type="CDD" id="cd18186">
    <property type="entry name" value="BTB_POZ_ZBTB_KLHL-like"/>
    <property type="match status" value="1"/>
</dbReference>
<dbReference type="EMBL" id="JACAZH010000014">
    <property type="protein sequence ID" value="KAF7351123.1"/>
    <property type="molecule type" value="Genomic_DNA"/>
</dbReference>
<gene>
    <name evidence="2" type="ORF">MSAN_01674800</name>
</gene>
<comment type="caution">
    <text evidence="2">The sequence shown here is derived from an EMBL/GenBank/DDBJ whole genome shotgun (WGS) entry which is preliminary data.</text>
</comment>
<feature type="domain" description="BTB" evidence="1">
    <location>
        <begin position="27"/>
        <end position="91"/>
    </location>
</feature>
<dbReference type="InterPro" id="IPR000210">
    <property type="entry name" value="BTB/POZ_dom"/>
</dbReference>
<dbReference type="SUPFAM" id="SSF54695">
    <property type="entry name" value="POZ domain"/>
    <property type="match status" value="1"/>
</dbReference>
<evidence type="ECO:0000259" key="1">
    <source>
        <dbReference type="PROSITE" id="PS50097"/>
    </source>
</evidence>
<sequence>MSPSPAKRQRTEDDAPITRSDHWYKDGSVVLQAENVQFRVHWSLLSKHSSFFRDLEGLPQPPNQPTIDGCFIVYLHDSAVDVQYLLDAIYDPYFLAQTTLTLGAVGAMIRLGRKYDFKSFFDSAVERFTSQAPATLEEYDALLVNGTYPTPQDSGMSSTLPVAYLHAAQLDIASIVAEFSTDLDTLKRCLIGRETLLTKQFQSGYPLGWLRIQRRCVDLECLAFRQIEFRDYVDEKRVNVLDLHKFNSARWGDSLCENCHKHALESNAAGWRKMWEELPEMFDLPEWDQLTNGV</sequence>
<dbReference type="SMART" id="SM00225">
    <property type="entry name" value="BTB"/>
    <property type="match status" value="1"/>
</dbReference>
<keyword evidence="3" id="KW-1185">Reference proteome</keyword>